<evidence type="ECO:0000256" key="1">
    <source>
        <dbReference type="SAM" id="Coils"/>
    </source>
</evidence>
<keyword evidence="1" id="KW-0175">Coiled coil</keyword>
<feature type="coiled-coil region" evidence="1">
    <location>
        <begin position="132"/>
        <end position="315"/>
    </location>
</feature>
<keyword evidence="4" id="KW-1185">Reference proteome</keyword>
<name>A0A261U594_9BORD</name>
<feature type="domain" description="KfrA N-terminal DNA-binding" evidence="2">
    <location>
        <begin position="7"/>
        <end position="116"/>
    </location>
</feature>
<organism evidence="3 4">
    <name type="scientific">Bordetella genomosp. 4</name>
    <dbReference type="NCBI Taxonomy" id="463044"/>
    <lineage>
        <taxon>Bacteria</taxon>
        <taxon>Pseudomonadati</taxon>
        <taxon>Pseudomonadota</taxon>
        <taxon>Betaproteobacteria</taxon>
        <taxon>Burkholderiales</taxon>
        <taxon>Alcaligenaceae</taxon>
        <taxon>Bordetella</taxon>
    </lineage>
</organism>
<evidence type="ECO:0000313" key="3">
    <source>
        <dbReference type="EMBL" id="OZI56023.1"/>
    </source>
</evidence>
<proteinExistence type="predicted"/>
<dbReference type="RefSeq" id="WP_094837902.1">
    <property type="nucleotide sequence ID" value="NZ_NEVQ01000013.1"/>
</dbReference>
<dbReference type="Proteomes" id="UP000216885">
    <property type="component" value="Unassembled WGS sequence"/>
</dbReference>
<dbReference type="AlphaFoldDB" id="A0A261U594"/>
<accession>A0A261U594</accession>
<evidence type="ECO:0000313" key="4">
    <source>
        <dbReference type="Proteomes" id="UP000216885"/>
    </source>
</evidence>
<sequence length="330" mass="36500">MATGVQEADVWAAADALLQSGEQPTIERVRLHLGRGSPNTVGPHLKAWFRGLGERLGAGHRGISGVPEALTQSFVHIWETALATARDEWSATVTRERAELAKAREALAIDHESVQQVRVRLQAREADLQASAQAAHAQAAAAETRLQAAEQQVNEARLASKDLDAELARTREQVTALQQTLQQVQASHRDALAAAEARHAIHERRWLSEIDEQRQALKKAKDELNEQRKSAARDKAAHAEALENARKASHELTDALAQAQIERTRMGLQLETDRDAAQTVQAGLVQRQIDLENRVEELRAQLQVKDSQIAALTQQLVVRRQASRPRRSTT</sequence>
<dbReference type="Pfam" id="PF11740">
    <property type="entry name" value="KfrA_N"/>
    <property type="match status" value="1"/>
</dbReference>
<protein>
    <recommendedName>
        <fullName evidence="2">KfrA N-terminal DNA-binding domain-containing protein</fullName>
    </recommendedName>
</protein>
<comment type="caution">
    <text evidence="3">The sequence shown here is derived from an EMBL/GenBank/DDBJ whole genome shotgun (WGS) entry which is preliminary data.</text>
</comment>
<evidence type="ECO:0000259" key="2">
    <source>
        <dbReference type="Pfam" id="PF11740"/>
    </source>
</evidence>
<dbReference type="EMBL" id="NEVQ01000013">
    <property type="protein sequence ID" value="OZI56023.1"/>
    <property type="molecule type" value="Genomic_DNA"/>
</dbReference>
<dbReference type="InterPro" id="IPR021104">
    <property type="entry name" value="KfrA_DNA-bd_N"/>
</dbReference>
<reference evidence="3 4" key="1">
    <citation type="submission" date="2017-05" db="EMBL/GenBank/DDBJ databases">
        <title>Complete and WGS of Bordetella genogroups.</title>
        <authorList>
            <person name="Spilker T."/>
            <person name="LiPuma J."/>
        </authorList>
    </citation>
    <scope>NUCLEOTIDE SEQUENCE [LARGE SCALE GENOMIC DNA]</scope>
    <source>
        <strain evidence="3 4">AU9919</strain>
    </source>
</reference>
<gene>
    <name evidence="3" type="ORF">CAL20_11250</name>
</gene>